<evidence type="ECO:0000313" key="1">
    <source>
        <dbReference type="EMBL" id="MFC5821757.1"/>
    </source>
</evidence>
<gene>
    <name evidence="1" type="ORF">ACFPUY_42295</name>
</gene>
<keyword evidence="2" id="KW-1185">Reference proteome</keyword>
<evidence type="ECO:0008006" key="3">
    <source>
        <dbReference type="Google" id="ProtNLM"/>
    </source>
</evidence>
<proteinExistence type="predicted"/>
<evidence type="ECO:0000313" key="2">
    <source>
        <dbReference type="Proteomes" id="UP001596096"/>
    </source>
</evidence>
<reference evidence="2" key="1">
    <citation type="journal article" date="2019" name="Int. J. Syst. Evol. Microbiol.">
        <title>The Global Catalogue of Microorganisms (GCM) 10K type strain sequencing project: providing services to taxonomists for standard genome sequencing and annotation.</title>
        <authorList>
            <consortium name="The Broad Institute Genomics Platform"/>
            <consortium name="The Broad Institute Genome Sequencing Center for Infectious Disease"/>
            <person name="Wu L."/>
            <person name="Ma J."/>
        </authorList>
    </citation>
    <scope>NUCLEOTIDE SEQUENCE [LARGE SCALE GENOMIC DNA]</scope>
    <source>
        <strain evidence="2">CGMCC 4.7106</strain>
    </source>
</reference>
<dbReference type="RefSeq" id="WP_219551697.1">
    <property type="nucleotide sequence ID" value="NZ_JAHKRN010000079.1"/>
</dbReference>
<protein>
    <recommendedName>
        <fullName evidence="3">ATP synthase F0 subunit B</fullName>
    </recommendedName>
</protein>
<sequence length="143" mass="15566">MARLREFAGRFRPAGVPGAAAPAAVPADRRACREAELEPVFAALAKTARTCSDLREQAEKDARELKRQAGERCEAILADARSRTAAERADALAVAQGRVLAEHKALLDEARRTAHDIGERARSRLPHLVERALDRIRALGAEP</sequence>
<accession>A0ABW1C8U0</accession>
<dbReference type="EMBL" id="JBHSNW010000038">
    <property type="protein sequence ID" value="MFC5821757.1"/>
    <property type="molecule type" value="Genomic_DNA"/>
</dbReference>
<dbReference type="Proteomes" id="UP001596096">
    <property type="component" value="Unassembled WGS sequence"/>
</dbReference>
<comment type="caution">
    <text evidence="1">The sequence shown here is derived from an EMBL/GenBank/DDBJ whole genome shotgun (WGS) entry which is preliminary data.</text>
</comment>
<name>A0ABW1C8U0_9ACTN</name>
<organism evidence="1 2">
    <name type="scientific">Nonomuraea harbinensis</name>
    <dbReference type="NCBI Taxonomy" id="1286938"/>
    <lineage>
        <taxon>Bacteria</taxon>
        <taxon>Bacillati</taxon>
        <taxon>Actinomycetota</taxon>
        <taxon>Actinomycetes</taxon>
        <taxon>Streptosporangiales</taxon>
        <taxon>Streptosporangiaceae</taxon>
        <taxon>Nonomuraea</taxon>
    </lineage>
</organism>